<evidence type="ECO:0000256" key="8">
    <source>
        <dbReference type="SAM" id="MobiDB-lite"/>
    </source>
</evidence>
<dbReference type="OrthoDB" id="1741719at2759"/>
<evidence type="ECO:0000256" key="2">
    <source>
        <dbReference type="ARBA" id="ARBA00007306"/>
    </source>
</evidence>
<feature type="compositionally biased region" description="Polar residues" evidence="8">
    <location>
        <begin position="489"/>
        <end position="499"/>
    </location>
</feature>
<dbReference type="CDD" id="cd00200">
    <property type="entry name" value="WD40"/>
    <property type="match status" value="1"/>
</dbReference>
<dbReference type="PROSITE" id="PS50082">
    <property type="entry name" value="WD_REPEATS_2"/>
    <property type="match status" value="3"/>
</dbReference>
<comment type="similarity">
    <text evidence="2">Belongs to the WD repeat HIR1 family.</text>
</comment>
<dbReference type="GO" id="GO:0005634">
    <property type="term" value="C:nucleus"/>
    <property type="evidence" value="ECO:0007669"/>
    <property type="project" value="UniProtKB-SubCell"/>
</dbReference>
<dbReference type="SUPFAM" id="SSF50978">
    <property type="entry name" value="WD40 repeat-like"/>
    <property type="match status" value="1"/>
</dbReference>
<proteinExistence type="inferred from homology"/>
<name>A0A6H5GWF8_9HEMI</name>
<dbReference type="InterPro" id="IPR055410">
    <property type="entry name" value="Beta-prop_CAF1B_HIR1"/>
</dbReference>
<dbReference type="GO" id="GO:0031491">
    <property type="term" value="F:nucleosome binding"/>
    <property type="evidence" value="ECO:0007669"/>
    <property type="project" value="TreeGrafter"/>
</dbReference>
<dbReference type="AlphaFoldDB" id="A0A6H5GWF8"/>
<dbReference type="InterPro" id="IPR015943">
    <property type="entry name" value="WD40/YVTN_repeat-like_dom_sf"/>
</dbReference>
<dbReference type="InterPro" id="IPR031120">
    <property type="entry name" value="HIR1-like"/>
</dbReference>
<dbReference type="GO" id="GO:0000417">
    <property type="term" value="C:HIR complex"/>
    <property type="evidence" value="ECO:0007669"/>
    <property type="project" value="TreeGrafter"/>
</dbReference>
<dbReference type="PANTHER" id="PTHR13831:SF0">
    <property type="entry name" value="PROTEIN HIRA"/>
    <property type="match status" value="1"/>
</dbReference>
<dbReference type="SMART" id="SM00320">
    <property type="entry name" value="WD40"/>
    <property type="match status" value="6"/>
</dbReference>
<evidence type="ECO:0000313" key="10">
    <source>
        <dbReference type="EMBL" id="CAB0007401.1"/>
    </source>
</evidence>
<dbReference type="GO" id="GO:0006351">
    <property type="term" value="P:DNA-templated transcription"/>
    <property type="evidence" value="ECO:0007669"/>
    <property type="project" value="InterPro"/>
</dbReference>
<dbReference type="PROSITE" id="PS50294">
    <property type="entry name" value="WD_REPEATS_REGION"/>
    <property type="match status" value="3"/>
</dbReference>
<dbReference type="Gene3D" id="2.130.10.10">
    <property type="entry name" value="YVTN repeat-like/Quinoprotein amine dehydrogenase"/>
    <property type="match status" value="2"/>
</dbReference>
<evidence type="ECO:0000256" key="1">
    <source>
        <dbReference type="ARBA" id="ARBA00004123"/>
    </source>
</evidence>
<dbReference type="GO" id="GO:0000785">
    <property type="term" value="C:chromatin"/>
    <property type="evidence" value="ECO:0007669"/>
    <property type="project" value="TreeGrafter"/>
</dbReference>
<comment type="subcellular location">
    <subcellularLocation>
        <location evidence="1">Nucleus</location>
    </subcellularLocation>
</comment>
<accession>A0A6H5GWF8</accession>
<dbReference type="GO" id="GO:0006338">
    <property type="term" value="P:chromatin remodeling"/>
    <property type="evidence" value="ECO:0007669"/>
    <property type="project" value="TreeGrafter"/>
</dbReference>
<evidence type="ECO:0000256" key="3">
    <source>
        <dbReference type="ARBA" id="ARBA00022574"/>
    </source>
</evidence>
<evidence type="ECO:0000256" key="4">
    <source>
        <dbReference type="ARBA" id="ARBA00022737"/>
    </source>
</evidence>
<reference evidence="10 11" key="1">
    <citation type="submission" date="2020-02" db="EMBL/GenBank/DDBJ databases">
        <authorList>
            <person name="Ferguson B K."/>
        </authorList>
    </citation>
    <scope>NUCLEOTIDE SEQUENCE [LARGE SCALE GENOMIC DNA]</scope>
</reference>
<dbReference type="FunFam" id="2.130.10.10:FF:001044">
    <property type="entry name" value="Protein HIRA"/>
    <property type="match status" value="1"/>
</dbReference>
<keyword evidence="4" id="KW-0677">Repeat</keyword>
<evidence type="ECO:0000256" key="7">
    <source>
        <dbReference type="PROSITE-ProRule" id="PRU00221"/>
    </source>
</evidence>
<dbReference type="InterPro" id="IPR036322">
    <property type="entry name" value="WD40_repeat_dom_sf"/>
</dbReference>
<dbReference type="Pfam" id="PF24105">
    <property type="entry name" value="Beta-prop_CAF1B_HIR1"/>
    <property type="match status" value="1"/>
</dbReference>
<evidence type="ECO:0000259" key="9">
    <source>
        <dbReference type="Pfam" id="PF24105"/>
    </source>
</evidence>
<feature type="repeat" description="WD" evidence="7">
    <location>
        <begin position="126"/>
        <end position="157"/>
    </location>
</feature>
<keyword evidence="6" id="KW-0539">Nucleus</keyword>
<evidence type="ECO:0000313" key="11">
    <source>
        <dbReference type="Proteomes" id="UP000479000"/>
    </source>
</evidence>
<feature type="region of interest" description="Disordered" evidence="8">
    <location>
        <begin position="446"/>
        <end position="499"/>
    </location>
</feature>
<keyword evidence="3 7" id="KW-0853">WD repeat</keyword>
<dbReference type="InterPro" id="IPR001680">
    <property type="entry name" value="WD40_rpt"/>
</dbReference>
<dbReference type="EMBL" id="CADCXU010019041">
    <property type="protein sequence ID" value="CAB0007401.1"/>
    <property type="molecule type" value="Genomic_DNA"/>
</dbReference>
<evidence type="ECO:0000256" key="5">
    <source>
        <dbReference type="ARBA" id="ARBA00022853"/>
    </source>
</evidence>
<organism evidence="10 11">
    <name type="scientific">Nesidiocoris tenuis</name>
    <dbReference type="NCBI Taxonomy" id="355587"/>
    <lineage>
        <taxon>Eukaryota</taxon>
        <taxon>Metazoa</taxon>
        <taxon>Ecdysozoa</taxon>
        <taxon>Arthropoda</taxon>
        <taxon>Hexapoda</taxon>
        <taxon>Insecta</taxon>
        <taxon>Pterygota</taxon>
        <taxon>Neoptera</taxon>
        <taxon>Paraneoptera</taxon>
        <taxon>Hemiptera</taxon>
        <taxon>Heteroptera</taxon>
        <taxon>Panheteroptera</taxon>
        <taxon>Cimicomorpha</taxon>
        <taxon>Miridae</taxon>
        <taxon>Dicyphina</taxon>
        <taxon>Nesidiocoris</taxon>
    </lineage>
</organism>
<feature type="repeat" description="WD" evidence="7">
    <location>
        <begin position="169"/>
        <end position="200"/>
    </location>
</feature>
<keyword evidence="11" id="KW-1185">Reference proteome</keyword>
<feature type="repeat" description="WD" evidence="7">
    <location>
        <begin position="66"/>
        <end position="107"/>
    </location>
</feature>
<feature type="domain" description="CAF1B/HIR1 beta-propeller" evidence="9">
    <location>
        <begin position="1"/>
        <end position="356"/>
    </location>
</feature>
<evidence type="ECO:0000256" key="6">
    <source>
        <dbReference type="ARBA" id="ARBA00023242"/>
    </source>
</evidence>
<protein>
    <recommendedName>
        <fullName evidence="9">CAF1B/HIR1 beta-propeller domain-containing protein</fullName>
    </recommendedName>
</protein>
<sequence>MKVFKPDWIHHDGTSICSIDIHPDGSRVATGGQGVNSGRIVIWNMAPVIHESVEADESVPKMLCQLDNHLACVNCVRWSYSGKYLASGGDDKLVMIWTISKSLGSNSVFGSRGKVNVEGWRCSHTLRSHNGDVLDMAWSQYDQWLATCSVDNTIIVWRADNFPEKVTVLRGHTGLVKGVSWDPVGKYLGSQSDDKTVRIWRTCDWSTETVIKKPFERCAGTTMVLRLSWSPDGQILVTAHAMNGDGPTAQIVERDGWEHSKDMVGHGKAVTCTRYSPAITETTRKGRKLQSCTCALGSRDMSVSIWTTSMERPIVVIKDIFSKPVVDLGWSSNGRYLMACSADGSTVFMEFSSDEIGHAISEQQRSVFQFPIHYHVQVVDKFQIPEFPWHSSSQAAGSWTILHEKIFFRPKIEPSPSTTVFSGLVTAVEKSKSATKRPRTLTLCSGSRAKKTKVTREAPPASEPKKPPARPVLESRQDMLPPLCMLSSRRAQVSRKNSI</sequence>
<dbReference type="PANTHER" id="PTHR13831">
    <property type="entry name" value="MEMBER OF THE HIR1 FAMILY OF WD-REPEAT PROTEINS"/>
    <property type="match status" value="1"/>
</dbReference>
<dbReference type="Proteomes" id="UP000479000">
    <property type="component" value="Unassembled WGS sequence"/>
</dbReference>
<keyword evidence="5" id="KW-0156">Chromatin regulator</keyword>
<gene>
    <name evidence="10" type="ORF">NTEN_LOCUS12685</name>
</gene>